<accession>A0ABV7QRW6</accession>
<feature type="transmembrane region" description="Helical" evidence="1">
    <location>
        <begin position="431"/>
        <end position="454"/>
    </location>
</feature>
<dbReference type="Proteomes" id="UP001595764">
    <property type="component" value="Unassembled WGS sequence"/>
</dbReference>
<name>A0ABV7QRW6_9PSEU</name>
<feature type="transmembrane region" description="Helical" evidence="1">
    <location>
        <begin position="497"/>
        <end position="518"/>
    </location>
</feature>
<comment type="caution">
    <text evidence="2">The sequence shown here is derived from an EMBL/GenBank/DDBJ whole genome shotgun (WGS) entry which is preliminary data.</text>
</comment>
<feature type="transmembrane region" description="Helical" evidence="1">
    <location>
        <begin position="538"/>
        <end position="559"/>
    </location>
</feature>
<keyword evidence="1" id="KW-1133">Transmembrane helix</keyword>
<reference evidence="3" key="1">
    <citation type="journal article" date="2019" name="Int. J. Syst. Evol. Microbiol.">
        <title>The Global Catalogue of Microorganisms (GCM) 10K type strain sequencing project: providing services to taxonomists for standard genome sequencing and annotation.</title>
        <authorList>
            <consortium name="The Broad Institute Genomics Platform"/>
            <consortium name="The Broad Institute Genome Sequencing Center for Infectious Disease"/>
            <person name="Wu L."/>
            <person name="Ma J."/>
        </authorList>
    </citation>
    <scope>NUCLEOTIDE SEQUENCE [LARGE SCALE GENOMIC DNA]</scope>
    <source>
        <strain evidence="3">CGMCC 4.7682</strain>
    </source>
</reference>
<protein>
    <submittedName>
        <fullName evidence="2">Uncharacterized protein</fullName>
    </submittedName>
</protein>
<evidence type="ECO:0000256" key="1">
    <source>
        <dbReference type="SAM" id="Phobius"/>
    </source>
</evidence>
<gene>
    <name evidence="2" type="ORF">ACFORO_33220</name>
</gene>
<sequence>MGTGSTAKVWRKGSPWIICAVLSVLVFLFLAVGVVDFPQSSLIKSGLVVLGAVWLLVHIFSRFVVRPDKGAALGPARPRSPTLRQIEQDEMDVYRRYDKSSLAYFVKLLLGLPVFLQRVNEFAQYQERSVHMRTTLTFRVDRLMADDGSSPSVESRSSSGALLVPLVITKRGNLFDNLNVTDSSGVMVPTLSQRESRGLLAATLKSMFAMAVLESRRASGSADLFSMQPRDQNIMWNLIQHVICHGEKLTGQARAHIAEQVDCIELLSQDIPSSWKLSIRAFCETFAEYYVIAAAPELPGSQALFLTYEHDIPGQNFLDSPYRRLRARFGLRPHSIDVSLTRVLQSDSYHFQCPAPEGQYIFDHHIGVEGTDKWLCQDDFIIGKEQQYVRMYHQSGRPTAHLYVRTQGDAQPSRNQDFKTRVDFREIPPGALGVSTILSMVSAFIQIFILLTHVGLQTGQHGSTDVTAFLLAAPAFVAIMLGGTVNPMSVAGSSLSTYFGMVSIMMLSLCSALAYVWVNSGGKDGQFHLTLLDGHASLHLSYIWTPIALLSAVLAIYLMQKTYHEIKYYLSLTR</sequence>
<feature type="transmembrane region" description="Helical" evidence="1">
    <location>
        <begin position="466"/>
        <end position="485"/>
    </location>
</feature>
<feature type="transmembrane region" description="Helical" evidence="1">
    <location>
        <begin position="15"/>
        <end position="35"/>
    </location>
</feature>
<organism evidence="2 3">
    <name type="scientific">Amycolatopsis halotolerans</name>
    <dbReference type="NCBI Taxonomy" id="330083"/>
    <lineage>
        <taxon>Bacteria</taxon>
        <taxon>Bacillati</taxon>
        <taxon>Actinomycetota</taxon>
        <taxon>Actinomycetes</taxon>
        <taxon>Pseudonocardiales</taxon>
        <taxon>Pseudonocardiaceae</taxon>
        <taxon>Amycolatopsis</taxon>
    </lineage>
</organism>
<evidence type="ECO:0000313" key="3">
    <source>
        <dbReference type="Proteomes" id="UP001595764"/>
    </source>
</evidence>
<dbReference type="EMBL" id="JBHRWI010000045">
    <property type="protein sequence ID" value="MFC3515074.1"/>
    <property type="molecule type" value="Genomic_DNA"/>
</dbReference>
<keyword evidence="1" id="KW-0812">Transmembrane</keyword>
<feature type="transmembrane region" description="Helical" evidence="1">
    <location>
        <begin position="47"/>
        <end position="65"/>
    </location>
</feature>
<proteinExistence type="predicted"/>
<keyword evidence="3" id="KW-1185">Reference proteome</keyword>
<keyword evidence="1" id="KW-0472">Membrane</keyword>
<dbReference type="RefSeq" id="WP_377874172.1">
    <property type="nucleotide sequence ID" value="NZ_JBHMAY010000068.1"/>
</dbReference>
<evidence type="ECO:0000313" key="2">
    <source>
        <dbReference type="EMBL" id="MFC3515074.1"/>
    </source>
</evidence>